<dbReference type="InterPro" id="IPR021109">
    <property type="entry name" value="Peptidase_aspartic_dom_sf"/>
</dbReference>
<name>A0A811L4S1_BURXY</name>
<keyword evidence="2" id="KW-1185">Reference proteome</keyword>
<accession>A0A811L4S1</accession>
<dbReference type="Gene3D" id="2.40.70.10">
    <property type="entry name" value="Acid Proteases"/>
    <property type="match status" value="2"/>
</dbReference>
<protein>
    <submittedName>
        <fullName evidence="1">(pine wood nematode) hypothetical protein</fullName>
    </submittedName>
</protein>
<proteinExistence type="predicted"/>
<dbReference type="SUPFAM" id="SSF50630">
    <property type="entry name" value="Acid proteases"/>
    <property type="match status" value="1"/>
</dbReference>
<sequence>MHLTVDWGRRQHFPALQKIGTESQYLHVTLNSAEILLQDANCNNTYGECQKFCNQAEFCHLYCNPICCTSEEQRTKFCDDVDYRAYTGNSTKFRITGPYITHTIGNGVGIWAEDELWLYDSRNKRFNVGTVPFALQVVRKAYSAHATNEAHFGLGRQSKNHSIVHILHRRKFIDNTIVTIASRGYYARYYILGEFNEKYCGRDRQTVNVVGDLQWMFDAKQAAFLNHKTAEHEFRMLLETDSMTRMPREVLHSFLESGVATFDYTHKYSNRQNFIRLEPAHQNDTFEFFFKLNKDLVLYSDLESTDISKLYFPNENTAILEVAALDPNPDRVEWVVGRVVLMKYCAFLDYSQNTIAFSPLIPPHLRPNGDIDQRKSRLKLEH</sequence>
<reference evidence="1" key="1">
    <citation type="submission" date="2020-09" db="EMBL/GenBank/DDBJ databases">
        <authorList>
            <person name="Kikuchi T."/>
        </authorList>
    </citation>
    <scope>NUCLEOTIDE SEQUENCE</scope>
    <source>
        <strain evidence="1">Ka4C1</strain>
    </source>
</reference>
<dbReference type="SMR" id="A0A811L4S1"/>
<gene>
    <name evidence="1" type="ORF">BXYJ_LOCUS7603</name>
</gene>
<dbReference type="EMBL" id="CAJFDI010000003">
    <property type="protein sequence ID" value="CAD5222686.1"/>
    <property type="molecule type" value="Genomic_DNA"/>
</dbReference>
<dbReference type="EMBL" id="CAJFCV020000003">
    <property type="protein sequence ID" value="CAG9111040.1"/>
    <property type="molecule type" value="Genomic_DNA"/>
</dbReference>
<dbReference type="Proteomes" id="UP000659654">
    <property type="component" value="Unassembled WGS sequence"/>
</dbReference>
<dbReference type="Proteomes" id="UP000582659">
    <property type="component" value="Unassembled WGS sequence"/>
</dbReference>
<dbReference type="AlphaFoldDB" id="A0A811L4S1"/>
<evidence type="ECO:0000313" key="2">
    <source>
        <dbReference type="Proteomes" id="UP000659654"/>
    </source>
</evidence>
<organism evidence="1 2">
    <name type="scientific">Bursaphelenchus xylophilus</name>
    <name type="common">Pinewood nematode worm</name>
    <name type="synonym">Aphelenchoides xylophilus</name>
    <dbReference type="NCBI Taxonomy" id="6326"/>
    <lineage>
        <taxon>Eukaryota</taxon>
        <taxon>Metazoa</taxon>
        <taxon>Ecdysozoa</taxon>
        <taxon>Nematoda</taxon>
        <taxon>Chromadorea</taxon>
        <taxon>Rhabditida</taxon>
        <taxon>Tylenchina</taxon>
        <taxon>Tylenchomorpha</taxon>
        <taxon>Aphelenchoidea</taxon>
        <taxon>Aphelenchoididae</taxon>
        <taxon>Bursaphelenchus</taxon>
    </lineage>
</organism>
<evidence type="ECO:0000313" key="1">
    <source>
        <dbReference type="EMBL" id="CAD5222686.1"/>
    </source>
</evidence>
<comment type="caution">
    <text evidence="1">The sequence shown here is derived from an EMBL/GenBank/DDBJ whole genome shotgun (WGS) entry which is preliminary data.</text>
</comment>